<gene>
    <name evidence="1" type="ORF">EV182_003140</name>
</gene>
<comment type="caution">
    <text evidence="1">The sequence shown here is derived from an EMBL/GenBank/DDBJ whole genome shotgun (WGS) entry which is preliminary data.</text>
</comment>
<dbReference type="Proteomes" id="UP001145114">
    <property type="component" value="Unassembled WGS sequence"/>
</dbReference>
<dbReference type="EMBL" id="JAMZIH010005913">
    <property type="protein sequence ID" value="KAJ1674506.1"/>
    <property type="molecule type" value="Genomic_DNA"/>
</dbReference>
<accession>A0ACC1HFU2</accession>
<proteinExistence type="predicted"/>
<protein>
    <submittedName>
        <fullName evidence="1">Uncharacterized protein</fullName>
    </submittedName>
</protein>
<name>A0ACC1HFU2_9FUNG</name>
<organism evidence="1 2">
    <name type="scientific">Spiromyces aspiralis</name>
    <dbReference type="NCBI Taxonomy" id="68401"/>
    <lineage>
        <taxon>Eukaryota</taxon>
        <taxon>Fungi</taxon>
        <taxon>Fungi incertae sedis</taxon>
        <taxon>Zoopagomycota</taxon>
        <taxon>Kickxellomycotina</taxon>
        <taxon>Kickxellomycetes</taxon>
        <taxon>Kickxellales</taxon>
        <taxon>Kickxellaceae</taxon>
        <taxon>Spiromyces</taxon>
    </lineage>
</organism>
<reference evidence="1" key="1">
    <citation type="submission" date="2022-06" db="EMBL/GenBank/DDBJ databases">
        <title>Phylogenomic reconstructions and comparative analyses of Kickxellomycotina fungi.</title>
        <authorList>
            <person name="Reynolds N.K."/>
            <person name="Stajich J.E."/>
            <person name="Barry K."/>
            <person name="Grigoriev I.V."/>
            <person name="Crous P."/>
            <person name="Smith M.E."/>
        </authorList>
    </citation>
    <scope>NUCLEOTIDE SEQUENCE</scope>
    <source>
        <strain evidence="1">RSA 2271</strain>
    </source>
</reference>
<evidence type="ECO:0000313" key="2">
    <source>
        <dbReference type="Proteomes" id="UP001145114"/>
    </source>
</evidence>
<keyword evidence="2" id="KW-1185">Reference proteome</keyword>
<evidence type="ECO:0000313" key="1">
    <source>
        <dbReference type="EMBL" id="KAJ1674506.1"/>
    </source>
</evidence>
<sequence>MGQKSLTVAGDPRRAGAQGGARQGQYPFLQARLPAPPSIARRSHRYGEKAGDYDDDYDDDDEDDDSLDSFIVDDEEEEEEAAAVTRDGRRGKKSGYTSPSAITAEIHRLFGYNRSRYVDDDDDDDDMETSAYDQLREERRSAWIAREEDLREEMLEMERERVLRKKRKLRRTT</sequence>